<dbReference type="EMBL" id="JAAIII010000001">
    <property type="protein sequence ID" value="NMM93428.1"/>
    <property type="molecule type" value="Genomic_DNA"/>
</dbReference>
<dbReference type="Proteomes" id="UP000532194">
    <property type="component" value="Unassembled WGS sequence"/>
</dbReference>
<sequence>MEPVSINAPVLRASGRSRTCTEEPSEQSVQAALRAVEATKRDSARSPEAVAAGGGLAADPLDKKENKSTPMVE</sequence>
<feature type="region of interest" description="Disordered" evidence="1">
    <location>
        <begin position="1"/>
        <end position="73"/>
    </location>
</feature>
<dbReference type="AlphaFoldDB" id="A0A7Y0EN98"/>
<reference evidence="2 3" key="1">
    <citation type="submission" date="2020-02" db="EMBL/GenBank/DDBJ databases">
        <title>Characterization of phylogenetic diversity of novel bifidobacterial species isolated in Czech ZOOs.</title>
        <authorList>
            <person name="Lugli G.A."/>
            <person name="Vera N.B."/>
            <person name="Ventura M."/>
        </authorList>
    </citation>
    <scope>NUCLEOTIDE SEQUENCE [LARGE SCALE GENOMIC DNA]</scope>
    <source>
        <strain evidence="2 3">DSM 109957</strain>
    </source>
</reference>
<gene>
    <name evidence="2" type="ORF">G1C95_0613</name>
</gene>
<evidence type="ECO:0000256" key="1">
    <source>
        <dbReference type="SAM" id="MobiDB-lite"/>
    </source>
</evidence>
<protein>
    <submittedName>
        <fullName evidence="2">Uncharacterized protein</fullName>
    </submittedName>
</protein>
<name>A0A7Y0EN98_9BIFI</name>
<comment type="caution">
    <text evidence="2">The sequence shown here is derived from an EMBL/GenBank/DDBJ whole genome shotgun (WGS) entry which is preliminary data.</text>
</comment>
<keyword evidence="3" id="KW-1185">Reference proteome</keyword>
<organism evidence="2 3">
    <name type="scientific">Bifidobacterium oedipodis</name>
    <dbReference type="NCBI Taxonomy" id="2675322"/>
    <lineage>
        <taxon>Bacteria</taxon>
        <taxon>Bacillati</taxon>
        <taxon>Actinomycetota</taxon>
        <taxon>Actinomycetes</taxon>
        <taxon>Bifidobacteriales</taxon>
        <taxon>Bifidobacteriaceae</taxon>
        <taxon>Bifidobacterium</taxon>
    </lineage>
</organism>
<evidence type="ECO:0000313" key="2">
    <source>
        <dbReference type="EMBL" id="NMM93428.1"/>
    </source>
</evidence>
<accession>A0A7Y0EN98</accession>
<evidence type="ECO:0000313" key="3">
    <source>
        <dbReference type="Proteomes" id="UP000532194"/>
    </source>
</evidence>
<proteinExistence type="predicted"/>